<proteinExistence type="predicted"/>
<gene>
    <name evidence="1" type="ORF">NTEN_LOCUS4741</name>
    <name evidence="2" type="ORF">NTEN_LOCUS4747</name>
</gene>
<protein>
    <submittedName>
        <fullName evidence="1">Uncharacterized protein</fullName>
    </submittedName>
</protein>
<keyword evidence="3" id="KW-1185">Reference proteome</keyword>
<name>A0A6H5G6J7_9HEMI</name>
<dbReference type="AlphaFoldDB" id="A0A6H5G6J7"/>
<evidence type="ECO:0000313" key="2">
    <source>
        <dbReference type="EMBL" id="CAA9998464.1"/>
    </source>
</evidence>
<organism evidence="1 3">
    <name type="scientific">Nesidiocoris tenuis</name>
    <dbReference type="NCBI Taxonomy" id="355587"/>
    <lineage>
        <taxon>Eukaryota</taxon>
        <taxon>Metazoa</taxon>
        <taxon>Ecdysozoa</taxon>
        <taxon>Arthropoda</taxon>
        <taxon>Hexapoda</taxon>
        <taxon>Insecta</taxon>
        <taxon>Pterygota</taxon>
        <taxon>Neoptera</taxon>
        <taxon>Paraneoptera</taxon>
        <taxon>Hemiptera</taxon>
        <taxon>Heteroptera</taxon>
        <taxon>Panheteroptera</taxon>
        <taxon>Cimicomorpha</taxon>
        <taxon>Miridae</taxon>
        <taxon>Dicyphina</taxon>
        <taxon>Nesidiocoris</taxon>
    </lineage>
</organism>
<evidence type="ECO:0000313" key="1">
    <source>
        <dbReference type="EMBL" id="CAA9998458.1"/>
    </source>
</evidence>
<dbReference type="EMBL" id="CADCXU010007092">
    <property type="protein sequence ID" value="CAA9998458.1"/>
    <property type="molecule type" value="Genomic_DNA"/>
</dbReference>
<dbReference type="EMBL" id="CADCXU010007093">
    <property type="protein sequence ID" value="CAA9998464.1"/>
    <property type="molecule type" value="Genomic_DNA"/>
</dbReference>
<sequence length="87" mass="10047">MKFQRRCSTHRHLLGVWCAVPVAWWPMERVHLLLQDWQNAGQVKYESGITSSCETIVPLNRSLRACNILRQCITTFLPSAVIGDDHR</sequence>
<accession>A0A6H5G6J7</accession>
<evidence type="ECO:0000313" key="3">
    <source>
        <dbReference type="Proteomes" id="UP000479000"/>
    </source>
</evidence>
<reference evidence="1 3" key="1">
    <citation type="submission" date="2020-02" db="EMBL/GenBank/DDBJ databases">
        <authorList>
            <person name="Ferguson B K."/>
        </authorList>
    </citation>
    <scope>NUCLEOTIDE SEQUENCE [LARGE SCALE GENOMIC DNA]</scope>
</reference>
<dbReference type="Proteomes" id="UP000479000">
    <property type="component" value="Unassembled WGS sequence"/>
</dbReference>